<keyword evidence="7 19" id="KW-1003">Cell membrane</keyword>
<evidence type="ECO:0000256" key="14">
    <source>
        <dbReference type="ARBA" id="ARBA00025228"/>
    </source>
</evidence>
<evidence type="ECO:0000256" key="13">
    <source>
        <dbReference type="ARBA" id="ARBA00023136"/>
    </source>
</evidence>
<evidence type="ECO:0000256" key="19">
    <source>
        <dbReference type="HAMAP-Rule" id="MF_00719"/>
    </source>
</evidence>
<dbReference type="UniPathway" id="UPA00148">
    <property type="reaction ID" value="UER00238"/>
</dbReference>
<evidence type="ECO:0000256" key="15">
    <source>
        <dbReference type="ARBA" id="ARBA00032605"/>
    </source>
</evidence>
<dbReference type="HAMAP" id="MF_00719">
    <property type="entry name" value="CobS"/>
    <property type="match status" value="1"/>
</dbReference>
<comment type="function">
    <text evidence="14 19">Joins adenosylcobinamide-GDP and alpha-ribazole to generate adenosylcobalamin (Ado-cobalamin). Also synthesizes adenosylcobalamin 5'-phosphate from adenosylcobinamide-GDP and alpha-ribazole 5'-phosphate.</text>
</comment>
<proteinExistence type="inferred from homology"/>
<dbReference type="InterPro" id="IPR003805">
    <property type="entry name" value="CobS"/>
</dbReference>
<protein>
    <recommendedName>
        <fullName evidence="6 19">Adenosylcobinamide-GDP ribazoletransferase</fullName>
        <ecNumber evidence="5 19">2.7.8.26</ecNumber>
    </recommendedName>
    <alternativeName>
        <fullName evidence="16 19">Cobalamin synthase</fullName>
    </alternativeName>
    <alternativeName>
        <fullName evidence="15 19">Cobalamin-5'-phosphate synthase</fullName>
    </alternativeName>
</protein>
<evidence type="ECO:0000256" key="18">
    <source>
        <dbReference type="ARBA" id="ARBA00049504"/>
    </source>
</evidence>
<feature type="transmembrane region" description="Helical" evidence="19">
    <location>
        <begin position="116"/>
        <end position="139"/>
    </location>
</feature>
<dbReference type="GO" id="GO:0008818">
    <property type="term" value="F:cobalamin 5'-phosphate synthase activity"/>
    <property type="evidence" value="ECO:0007669"/>
    <property type="project" value="UniProtKB-UniRule"/>
</dbReference>
<dbReference type="GO" id="GO:0005886">
    <property type="term" value="C:plasma membrane"/>
    <property type="evidence" value="ECO:0007669"/>
    <property type="project" value="UniProtKB-SubCell"/>
</dbReference>
<evidence type="ECO:0000313" key="20">
    <source>
        <dbReference type="EMBL" id="EFG27584.2"/>
    </source>
</evidence>
<evidence type="ECO:0000256" key="9">
    <source>
        <dbReference type="ARBA" id="ARBA00022679"/>
    </source>
</evidence>
<evidence type="ECO:0000256" key="2">
    <source>
        <dbReference type="ARBA" id="ARBA00004651"/>
    </source>
</evidence>
<dbReference type="Proteomes" id="UP000003964">
    <property type="component" value="Unassembled WGS sequence"/>
</dbReference>
<dbReference type="GO" id="GO:0009236">
    <property type="term" value="P:cobalamin biosynthetic process"/>
    <property type="evidence" value="ECO:0007669"/>
    <property type="project" value="UniProtKB-UniRule"/>
</dbReference>
<keyword evidence="13 19" id="KW-0472">Membrane</keyword>
<gene>
    <name evidence="19" type="primary">cobS</name>
    <name evidence="20" type="ORF">HMPREF0400_01991</name>
</gene>
<comment type="cofactor">
    <cofactor evidence="1 19">
        <name>Mg(2+)</name>
        <dbReference type="ChEBI" id="CHEBI:18420"/>
    </cofactor>
</comment>
<keyword evidence="10 19" id="KW-0812">Transmembrane</keyword>
<evidence type="ECO:0000256" key="1">
    <source>
        <dbReference type="ARBA" id="ARBA00001946"/>
    </source>
</evidence>
<evidence type="ECO:0000256" key="10">
    <source>
        <dbReference type="ARBA" id="ARBA00022692"/>
    </source>
</evidence>
<evidence type="ECO:0000256" key="12">
    <source>
        <dbReference type="ARBA" id="ARBA00022989"/>
    </source>
</evidence>
<comment type="catalytic activity">
    <reaction evidence="18 19">
        <text>alpha-ribazole 5'-phosphate + adenosylcob(III)inamide-GDP = adenosylcob(III)alamin 5'-phosphate + GMP + H(+)</text>
        <dbReference type="Rhea" id="RHEA:23560"/>
        <dbReference type="ChEBI" id="CHEBI:15378"/>
        <dbReference type="ChEBI" id="CHEBI:57918"/>
        <dbReference type="ChEBI" id="CHEBI:58115"/>
        <dbReference type="ChEBI" id="CHEBI:60487"/>
        <dbReference type="ChEBI" id="CHEBI:60493"/>
        <dbReference type="EC" id="2.7.8.26"/>
    </reaction>
</comment>
<comment type="subcellular location">
    <subcellularLocation>
        <location evidence="2 19">Cell membrane</location>
        <topology evidence="2 19">Multi-pass membrane protein</topology>
    </subcellularLocation>
</comment>
<evidence type="ECO:0000256" key="4">
    <source>
        <dbReference type="ARBA" id="ARBA00010561"/>
    </source>
</evidence>
<feature type="transmembrane region" description="Helical" evidence="19">
    <location>
        <begin position="222"/>
        <end position="243"/>
    </location>
</feature>
<comment type="pathway">
    <text evidence="3 19">Cofactor biosynthesis; adenosylcobalamin biosynthesis; adenosylcobalamin from cob(II)yrinate a,c-diamide: step 7/7.</text>
</comment>
<feature type="transmembrane region" description="Helical" evidence="19">
    <location>
        <begin position="36"/>
        <end position="60"/>
    </location>
</feature>
<keyword evidence="8 19" id="KW-0169">Cobalamin biosynthesis</keyword>
<evidence type="ECO:0000256" key="7">
    <source>
        <dbReference type="ARBA" id="ARBA00022475"/>
    </source>
</evidence>
<dbReference type="AlphaFoldDB" id="D6LJF9"/>
<feature type="transmembrane region" description="Helical" evidence="19">
    <location>
        <begin position="183"/>
        <end position="202"/>
    </location>
</feature>
<organism evidence="20 21">
    <name type="scientific">Fusobacterium periodonticum 1_1_41FAA</name>
    <dbReference type="NCBI Taxonomy" id="469621"/>
    <lineage>
        <taxon>Bacteria</taxon>
        <taxon>Fusobacteriati</taxon>
        <taxon>Fusobacteriota</taxon>
        <taxon>Fusobacteriia</taxon>
        <taxon>Fusobacteriales</taxon>
        <taxon>Fusobacteriaceae</taxon>
        <taxon>Fusobacterium</taxon>
    </lineage>
</organism>
<dbReference type="PANTHER" id="PTHR34148">
    <property type="entry name" value="ADENOSYLCOBINAMIDE-GDP RIBAZOLETRANSFERASE"/>
    <property type="match status" value="1"/>
</dbReference>
<dbReference type="EMBL" id="GG770385">
    <property type="protein sequence ID" value="EFG27584.2"/>
    <property type="molecule type" value="Genomic_DNA"/>
</dbReference>
<comment type="similarity">
    <text evidence="4 19">Belongs to the CobS family.</text>
</comment>
<evidence type="ECO:0000256" key="11">
    <source>
        <dbReference type="ARBA" id="ARBA00022842"/>
    </source>
</evidence>
<keyword evidence="12 19" id="KW-1133">Transmembrane helix</keyword>
<dbReference type="PANTHER" id="PTHR34148:SF1">
    <property type="entry name" value="ADENOSYLCOBINAMIDE-GDP RIBAZOLETRANSFERASE"/>
    <property type="match status" value="1"/>
</dbReference>
<evidence type="ECO:0000256" key="3">
    <source>
        <dbReference type="ARBA" id="ARBA00004663"/>
    </source>
</evidence>
<dbReference type="GO" id="GO:0051073">
    <property type="term" value="F:adenosylcobinamide-GDP ribazoletransferase activity"/>
    <property type="evidence" value="ECO:0007669"/>
    <property type="project" value="UniProtKB-UniRule"/>
</dbReference>
<evidence type="ECO:0000256" key="17">
    <source>
        <dbReference type="ARBA" id="ARBA00048623"/>
    </source>
</evidence>
<accession>D6LJF9</accession>
<feature type="transmembrane region" description="Helical" evidence="19">
    <location>
        <begin position="66"/>
        <end position="95"/>
    </location>
</feature>
<comment type="catalytic activity">
    <reaction evidence="17 19">
        <text>alpha-ribazole + adenosylcob(III)inamide-GDP = adenosylcob(III)alamin + GMP + H(+)</text>
        <dbReference type="Rhea" id="RHEA:16049"/>
        <dbReference type="ChEBI" id="CHEBI:10329"/>
        <dbReference type="ChEBI" id="CHEBI:15378"/>
        <dbReference type="ChEBI" id="CHEBI:18408"/>
        <dbReference type="ChEBI" id="CHEBI:58115"/>
        <dbReference type="ChEBI" id="CHEBI:60487"/>
        <dbReference type="EC" id="2.7.8.26"/>
    </reaction>
</comment>
<evidence type="ECO:0000256" key="8">
    <source>
        <dbReference type="ARBA" id="ARBA00022573"/>
    </source>
</evidence>
<evidence type="ECO:0000256" key="6">
    <source>
        <dbReference type="ARBA" id="ARBA00015850"/>
    </source>
</evidence>
<sequence length="278" mass="30436">MGGNMKGFLLLLSFMTRIPMPKIDYDEEKLGKSMKLFPLVGIVIGFILLFFSIVFSYILSNLSFSAFLPIIILVVILTDLISTGALHLDGLADTFDGIFSYRSKHKMLEIMKDSRLGSNGALALILYFLIKFVLLYSLLMEDQGETVFAVLTYPVVARLCSVISCASAPYARGSGMGKTFVDNTKASGVIIASLITVVYSSAMLYHITFPHALPSDLVIRKLGVNLLIIAILGLFAYAFSKLIERKIGGITGDTLGALLEISSLVYLFLIIVVPTFFL</sequence>
<evidence type="ECO:0000313" key="21">
    <source>
        <dbReference type="Proteomes" id="UP000003964"/>
    </source>
</evidence>
<keyword evidence="9 19" id="KW-0808">Transferase</keyword>
<reference evidence="20 21" key="1">
    <citation type="submission" date="2010-03" db="EMBL/GenBank/DDBJ databases">
        <title>The Genome Sequence of Fusobacterium sp. 1_1_41FAA.</title>
        <authorList>
            <consortium name="The Broad Institute Genome Sequencing Platform"/>
            <person name="Ward D."/>
            <person name="Earl A."/>
            <person name="Feldgarden M."/>
            <person name="Gevers D."/>
            <person name="Young S.K."/>
            <person name="Zeng Q."/>
            <person name="Koehrsen M."/>
            <person name="Alvarado L."/>
            <person name="Berlin A."/>
            <person name="Borenstein D."/>
            <person name="Chapman S."/>
            <person name="Chen Z."/>
            <person name="Engels R."/>
            <person name="Freedman E."/>
            <person name="Gellesch M."/>
            <person name="Goldberg J."/>
            <person name="Griggs A."/>
            <person name="Gujja S."/>
            <person name="Heilman E."/>
            <person name="Heiman D."/>
            <person name="Hepburn T."/>
            <person name="Howarth C."/>
            <person name="Jen D."/>
            <person name="Larson L."/>
            <person name="Mehta T."/>
            <person name="Park D."/>
            <person name="Pearson M."/>
            <person name="Richards J."/>
            <person name="Roberts A."/>
            <person name="Saif S."/>
            <person name="Shea T."/>
            <person name="Shenoy N."/>
            <person name="Sisk P."/>
            <person name="Stolte C."/>
            <person name="Sykes S."/>
            <person name="Walk T."/>
            <person name="White J."/>
            <person name="Yandava C."/>
            <person name="Strauss J.C."/>
            <person name="Ambrose C.E."/>
            <person name="Allen-Vercoe E."/>
            <person name="Haas B."/>
            <person name="Henn M.R."/>
            <person name="Nusbaum C."/>
            <person name="Birren B."/>
        </authorList>
    </citation>
    <scope>NUCLEOTIDE SEQUENCE [LARGE SCALE GENOMIC DNA]</scope>
    <source>
        <strain evidence="20 21">1_1_41FAA</strain>
    </source>
</reference>
<evidence type="ECO:0000256" key="16">
    <source>
        <dbReference type="ARBA" id="ARBA00032853"/>
    </source>
</evidence>
<keyword evidence="11 19" id="KW-0460">Magnesium</keyword>
<name>D6LJF9_9FUSO</name>
<dbReference type="NCBIfam" id="TIGR00317">
    <property type="entry name" value="cobS"/>
    <property type="match status" value="1"/>
</dbReference>
<feature type="transmembrane region" description="Helical" evidence="19">
    <location>
        <begin position="255"/>
        <end position="277"/>
    </location>
</feature>
<dbReference type="EC" id="2.7.8.26" evidence="5 19"/>
<dbReference type="Pfam" id="PF02654">
    <property type="entry name" value="CobS"/>
    <property type="match status" value="1"/>
</dbReference>
<evidence type="ECO:0000256" key="5">
    <source>
        <dbReference type="ARBA" id="ARBA00013200"/>
    </source>
</evidence>